<evidence type="ECO:0000313" key="2">
    <source>
        <dbReference type="EMBL" id="PPQ91646.1"/>
    </source>
</evidence>
<feature type="transmembrane region" description="Helical" evidence="1">
    <location>
        <begin position="220"/>
        <end position="241"/>
    </location>
</feature>
<dbReference type="AlphaFoldDB" id="A0A409XLR5"/>
<keyword evidence="1" id="KW-1133">Transmembrane helix</keyword>
<dbReference type="InParanoid" id="A0A409XLR5"/>
<organism evidence="2 3">
    <name type="scientific">Psilocybe cyanescens</name>
    <dbReference type="NCBI Taxonomy" id="93625"/>
    <lineage>
        <taxon>Eukaryota</taxon>
        <taxon>Fungi</taxon>
        <taxon>Dikarya</taxon>
        <taxon>Basidiomycota</taxon>
        <taxon>Agaricomycotina</taxon>
        <taxon>Agaricomycetes</taxon>
        <taxon>Agaricomycetidae</taxon>
        <taxon>Agaricales</taxon>
        <taxon>Agaricineae</taxon>
        <taxon>Strophariaceae</taxon>
        <taxon>Psilocybe</taxon>
    </lineage>
</organism>
<feature type="transmembrane region" description="Helical" evidence="1">
    <location>
        <begin position="54"/>
        <end position="78"/>
    </location>
</feature>
<sequence length="318" mass="35688">MDPQLSLEKTFLIATWVEGILYGFLFCIFGGTMYLHFSSDYSKVGSKRERHATVMIIISSIMFFIATFHAVMVVIRFLHGFSDELLASEGPGGYLGELRRWDHILKDTLYTTQVNLGSAAAIYRCWTLWNFNWKVVVFPIILLLTNTAVGYVVCGTYPSIEPTASIFNSHITQWIKTLYALAVVLNATITCLLIYRIWAIRKDSASYRLGNCSSIPIVHILIDSAALQLPFEIILLALYAAGLNAQYIMLECITPVVAITFNAITIRLKLHSAAMEVIPLPNNHARKVGGTQPMSKKFQVSVIRECDEEHIHSFKNAS</sequence>
<dbReference type="Proteomes" id="UP000283269">
    <property type="component" value="Unassembled WGS sequence"/>
</dbReference>
<evidence type="ECO:0000313" key="3">
    <source>
        <dbReference type="Proteomes" id="UP000283269"/>
    </source>
</evidence>
<keyword evidence="1" id="KW-0812">Transmembrane</keyword>
<feature type="transmembrane region" description="Helical" evidence="1">
    <location>
        <begin position="12"/>
        <end position="34"/>
    </location>
</feature>
<keyword evidence="1" id="KW-0472">Membrane</keyword>
<gene>
    <name evidence="2" type="ORF">CVT25_013201</name>
</gene>
<name>A0A409XLR5_PSICY</name>
<dbReference type="OrthoDB" id="3346544at2759"/>
<reference evidence="2 3" key="1">
    <citation type="journal article" date="2018" name="Evol. Lett.">
        <title>Horizontal gene cluster transfer increased hallucinogenic mushroom diversity.</title>
        <authorList>
            <person name="Reynolds H.T."/>
            <person name="Vijayakumar V."/>
            <person name="Gluck-Thaler E."/>
            <person name="Korotkin H.B."/>
            <person name="Matheny P.B."/>
            <person name="Slot J.C."/>
        </authorList>
    </citation>
    <scope>NUCLEOTIDE SEQUENCE [LARGE SCALE GENOMIC DNA]</scope>
    <source>
        <strain evidence="2 3">2631</strain>
    </source>
</reference>
<feature type="transmembrane region" description="Helical" evidence="1">
    <location>
        <begin position="136"/>
        <end position="158"/>
    </location>
</feature>
<comment type="caution">
    <text evidence="2">The sequence shown here is derived from an EMBL/GenBank/DDBJ whole genome shotgun (WGS) entry which is preliminary data.</text>
</comment>
<protein>
    <submittedName>
        <fullName evidence="2">Uncharacterized protein</fullName>
    </submittedName>
</protein>
<dbReference type="EMBL" id="NHYD01001267">
    <property type="protein sequence ID" value="PPQ91646.1"/>
    <property type="molecule type" value="Genomic_DNA"/>
</dbReference>
<feature type="transmembrane region" description="Helical" evidence="1">
    <location>
        <begin position="178"/>
        <end position="199"/>
    </location>
</feature>
<keyword evidence="3" id="KW-1185">Reference proteome</keyword>
<proteinExistence type="predicted"/>
<evidence type="ECO:0000256" key="1">
    <source>
        <dbReference type="SAM" id="Phobius"/>
    </source>
</evidence>
<accession>A0A409XLR5</accession>